<feature type="transmembrane region" description="Helical" evidence="1">
    <location>
        <begin position="12"/>
        <end position="39"/>
    </location>
</feature>
<evidence type="ECO:0000256" key="1">
    <source>
        <dbReference type="SAM" id="Phobius"/>
    </source>
</evidence>
<gene>
    <name evidence="3" type="ORF">J5V96_05805</name>
</gene>
<feature type="transmembrane region" description="Helical" evidence="1">
    <location>
        <begin position="93"/>
        <end position="111"/>
    </location>
</feature>
<evidence type="ECO:0000259" key="2">
    <source>
        <dbReference type="SMART" id="SM00563"/>
    </source>
</evidence>
<evidence type="ECO:0000313" key="4">
    <source>
        <dbReference type="Proteomes" id="UP000680132"/>
    </source>
</evidence>
<keyword evidence="3" id="KW-0012">Acyltransferase</keyword>
<protein>
    <submittedName>
        <fullName evidence="3">1-acyl-sn-glycerol-3-phosphate acyltransferase</fullName>
    </submittedName>
</protein>
<keyword evidence="3" id="KW-0808">Transferase</keyword>
<dbReference type="SUPFAM" id="SSF69593">
    <property type="entry name" value="Glycerol-3-phosphate (1)-acyltransferase"/>
    <property type="match status" value="1"/>
</dbReference>
<organism evidence="3 4">
    <name type="scientific">Microbacterium stercoris</name>
    <dbReference type="NCBI Taxonomy" id="2820289"/>
    <lineage>
        <taxon>Bacteria</taxon>
        <taxon>Bacillati</taxon>
        <taxon>Actinomycetota</taxon>
        <taxon>Actinomycetes</taxon>
        <taxon>Micrococcales</taxon>
        <taxon>Microbacteriaceae</taxon>
        <taxon>Microbacterium</taxon>
    </lineage>
</organism>
<feature type="domain" description="Phospholipid/glycerol acyltransferase" evidence="2">
    <location>
        <begin position="133"/>
        <end position="285"/>
    </location>
</feature>
<sequence>MPRVPPRWVRRVILAPLVVVLAVLIVVADPILLLVALIVSAMLPGFLRVPRIVLLLTLYFLWDASMVIALFALWIGSGFGWKLRSPAFQRAHYTLMAWGLGILFAAFTRLLRLRIVTEGAPSFDALFMPGTPLVVASRHAGPGDSFILVETLINEVSRNPRIVLKDTLQWDPAIDVILHRLPARFITPSGFTSRAARAQGVEERIGALASGMGPADALLIFPEGGNFSQARRLSRITRLRELGRDTMATRALKMRHVMAPQPGGLHAALSAAPDADVVFIAHTGLDRLVTLSDIWRELPMDKEIVLHAHRVPRADVPEDRNAQARWLFDEFARIDAWVEARNQEWDLAHPEA</sequence>
<evidence type="ECO:0000313" key="3">
    <source>
        <dbReference type="EMBL" id="MBO3663024.1"/>
    </source>
</evidence>
<keyword evidence="4" id="KW-1185">Reference proteome</keyword>
<reference evidence="3" key="1">
    <citation type="submission" date="2021-03" db="EMBL/GenBank/DDBJ databases">
        <title>Microbacterium sp. nov., a novel actinobacterium isolated from cow dung.</title>
        <authorList>
            <person name="Zhang L."/>
        </authorList>
    </citation>
    <scope>NUCLEOTIDE SEQUENCE</scope>
    <source>
        <strain evidence="3">NEAU-LLB</strain>
    </source>
</reference>
<dbReference type="InterPro" id="IPR002123">
    <property type="entry name" value="Plipid/glycerol_acylTrfase"/>
</dbReference>
<accession>A0A939QHZ7</accession>
<name>A0A939QHZ7_9MICO</name>
<comment type="caution">
    <text evidence="3">The sequence shown here is derived from an EMBL/GenBank/DDBJ whole genome shotgun (WGS) entry which is preliminary data.</text>
</comment>
<dbReference type="AlphaFoldDB" id="A0A939QHZ7"/>
<dbReference type="Pfam" id="PF01553">
    <property type="entry name" value="Acyltransferase"/>
    <property type="match status" value="1"/>
</dbReference>
<keyword evidence="1" id="KW-0812">Transmembrane</keyword>
<dbReference type="GO" id="GO:0016746">
    <property type="term" value="F:acyltransferase activity"/>
    <property type="evidence" value="ECO:0007669"/>
    <property type="project" value="UniProtKB-KW"/>
</dbReference>
<feature type="transmembrane region" description="Helical" evidence="1">
    <location>
        <begin position="59"/>
        <end position="81"/>
    </location>
</feature>
<keyword evidence="1" id="KW-0472">Membrane</keyword>
<dbReference type="Proteomes" id="UP000680132">
    <property type="component" value="Unassembled WGS sequence"/>
</dbReference>
<keyword evidence="1" id="KW-1133">Transmembrane helix</keyword>
<proteinExistence type="predicted"/>
<dbReference type="EMBL" id="JAGFOA010000002">
    <property type="protein sequence ID" value="MBO3663024.1"/>
    <property type="molecule type" value="Genomic_DNA"/>
</dbReference>
<dbReference type="SMART" id="SM00563">
    <property type="entry name" value="PlsC"/>
    <property type="match status" value="1"/>
</dbReference>